<gene>
    <name evidence="1" type="ordered locus">COSY_0578</name>
</gene>
<dbReference type="eggNOG" id="COG0079">
    <property type="taxonomic scope" value="Bacteria"/>
</dbReference>
<dbReference type="KEGG" id="vok:COSY_0578"/>
<name>A5CWH7_VESOH</name>
<evidence type="ECO:0000313" key="1">
    <source>
        <dbReference type="EMBL" id="BAF61694.1"/>
    </source>
</evidence>
<dbReference type="HOGENOM" id="CLU_2358886_0_0_6"/>
<reference evidence="2" key="1">
    <citation type="journal article" date="2007" name="Curr. Biol.">
        <title>Reduced genome of the thioautotrophic intracellular symbiont in a deep-sea clam, Calyptogena okutanii.</title>
        <authorList>
            <person name="Kuwahara H."/>
            <person name="Yoshida T."/>
            <person name="Takaki Y."/>
            <person name="Shimamura S."/>
            <person name="Nishi S."/>
            <person name="Harada M."/>
            <person name="Matsuyama K."/>
            <person name="Takishita K."/>
            <person name="Kawato M."/>
            <person name="Uematsu K."/>
            <person name="Fujiwara Y."/>
            <person name="Sato T."/>
            <person name="Kato C."/>
            <person name="Kitagawa M."/>
            <person name="Kato I."/>
            <person name="Maruyama T."/>
        </authorList>
    </citation>
    <scope>NUCLEOTIDE SEQUENCE [LARGE SCALE GENOMIC DNA]</scope>
    <source>
        <strain evidence="2">HA</strain>
    </source>
</reference>
<dbReference type="STRING" id="412965.COSY_0578"/>
<dbReference type="EMBL" id="AP009247">
    <property type="protein sequence ID" value="BAF61694.1"/>
    <property type="molecule type" value="Genomic_DNA"/>
</dbReference>
<evidence type="ECO:0000313" key="2">
    <source>
        <dbReference type="Proteomes" id="UP000000247"/>
    </source>
</evidence>
<sequence>MNICSIGKFIKPYQSAKYITILCSELRLKYVTRLISKENSLDIILRVQKVIFEIHSYPYGIDFKLKQSLIKHLNFNTDCITLNSSNDFLEALKSLL</sequence>
<accession>A5CWH7</accession>
<keyword evidence="2" id="KW-1185">Reference proteome</keyword>
<dbReference type="AlphaFoldDB" id="A5CWH7"/>
<dbReference type="Proteomes" id="UP000000247">
    <property type="component" value="Chromosome"/>
</dbReference>
<protein>
    <submittedName>
        <fullName evidence="1">Uncharacterized protein</fullName>
    </submittedName>
</protein>
<proteinExistence type="predicted"/>
<organism evidence="1 2">
    <name type="scientific">Vesicomyosocius okutanii subsp. Calyptogena okutanii (strain HA)</name>
    <dbReference type="NCBI Taxonomy" id="412965"/>
    <lineage>
        <taxon>Bacteria</taxon>
        <taxon>Pseudomonadati</taxon>
        <taxon>Pseudomonadota</taxon>
        <taxon>Gammaproteobacteria</taxon>
        <taxon>Candidatus Pseudothioglobaceae</taxon>
        <taxon>Candidatus Vesicomyidisocius</taxon>
    </lineage>
</organism>